<keyword evidence="2" id="KW-0732">Signal</keyword>
<evidence type="ECO:0000256" key="1">
    <source>
        <dbReference type="SAM" id="MobiDB-lite"/>
    </source>
</evidence>
<dbReference type="EMBL" id="SNRW01021856">
    <property type="protein sequence ID" value="KAA6364287.1"/>
    <property type="molecule type" value="Genomic_DNA"/>
</dbReference>
<sequence>MRKLLICILPVIVMMILVQKKIRDFVNVNANVNQNANDGDGNPDADADLTTEGESVFDPDTEAATDRDAEVLQGLYYYYILQSCIDCDIDGESVAPAVELLDFWDIKQEQQQLQGIQQQQGQQQQQQLDFIDNQQKQVLKLKRRSPSPLQKPLQQIDSFIKYTQNTTP</sequence>
<evidence type="ECO:0000313" key="3">
    <source>
        <dbReference type="EMBL" id="KAA6364287.1"/>
    </source>
</evidence>
<feature type="region of interest" description="Disordered" evidence="1">
    <location>
        <begin position="33"/>
        <end position="61"/>
    </location>
</feature>
<evidence type="ECO:0000256" key="2">
    <source>
        <dbReference type="SAM" id="SignalP"/>
    </source>
</evidence>
<proteinExistence type="predicted"/>
<organism evidence="3 4">
    <name type="scientific">Streblomastix strix</name>
    <dbReference type="NCBI Taxonomy" id="222440"/>
    <lineage>
        <taxon>Eukaryota</taxon>
        <taxon>Metamonada</taxon>
        <taxon>Preaxostyla</taxon>
        <taxon>Oxymonadida</taxon>
        <taxon>Streblomastigidae</taxon>
        <taxon>Streblomastix</taxon>
    </lineage>
</organism>
<gene>
    <name evidence="3" type="ORF">EZS28_040185</name>
</gene>
<feature type="signal peptide" evidence="2">
    <location>
        <begin position="1"/>
        <end position="23"/>
    </location>
</feature>
<dbReference type="Proteomes" id="UP000324800">
    <property type="component" value="Unassembled WGS sequence"/>
</dbReference>
<evidence type="ECO:0000313" key="4">
    <source>
        <dbReference type="Proteomes" id="UP000324800"/>
    </source>
</evidence>
<feature type="chain" id="PRO_5023907312" evidence="2">
    <location>
        <begin position="24"/>
        <end position="168"/>
    </location>
</feature>
<feature type="compositionally biased region" description="Acidic residues" evidence="1">
    <location>
        <begin position="41"/>
        <end position="61"/>
    </location>
</feature>
<feature type="non-terminal residue" evidence="3">
    <location>
        <position position="168"/>
    </location>
</feature>
<accession>A0A5J4U159</accession>
<comment type="caution">
    <text evidence="3">The sequence shown here is derived from an EMBL/GenBank/DDBJ whole genome shotgun (WGS) entry which is preliminary data.</text>
</comment>
<protein>
    <submittedName>
        <fullName evidence="3">Uncharacterized protein</fullName>
    </submittedName>
</protein>
<name>A0A5J4U159_9EUKA</name>
<reference evidence="3 4" key="1">
    <citation type="submission" date="2019-03" db="EMBL/GenBank/DDBJ databases">
        <title>Single cell metagenomics reveals metabolic interactions within the superorganism composed of flagellate Streblomastix strix and complex community of Bacteroidetes bacteria on its surface.</title>
        <authorList>
            <person name="Treitli S.C."/>
            <person name="Kolisko M."/>
            <person name="Husnik F."/>
            <person name="Keeling P."/>
            <person name="Hampl V."/>
        </authorList>
    </citation>
    <scope>NUCLEOTIDE SEQUENCE [LARGE SCALE GENOMIC DNA]</scope>
    <source>
        <strain evidence="3">ST1C</strain>
    </source>
</reference>
<dbReference type="AlphaFoldDB" id="A0A5J4U159"/>